<dbReference type="RefSeq" id="WP_248823502.1">
    <property type="nucleotide sequence ID" value="NZ_JALKFT010000003.1"/>
</dbReference>
<keyword evidence="3 4" id="KW-0535">Nitrogen fixation</keyword>
<keyword evidence="7" id="KW-1185">Reference proteome</keyword>
<evidence type="ECO:0000256" key="2">
    <source>
        <dbReference type="ARBA" id="ARBA00008351"/>
    </source>
</evidence>
<comment type="caution">
    <text evidence="6">The sequence shown here is derived from an EMBL/GenBank/DDBJ whole genome shotgun (WGS) entry which is preliminary data.</text>
</comment>
<name>A0ABT0JTU9_9ACTN</name>
<accession>A0ABT0JTU9</accession>
<reference evidence="6 7" key="1">
    <citation type="submission" date="2022-04" db="EMBL/GenBank/DDBJ databases">
        <title>Genome diversity in the genus Frankia.</title>
        <authorList>
            <person name="Carlos-Shanley C."/>
            <person name="Hahn D."/>
        </authorList>
    </citation>
    <scope>NUCLEOTIDE SEQUENCE [LARGE SCALE GENOMIC DNA]</scope>
    <source>
        <strain evidence="6 7">Ag45/Mut15</strain>
    </source>
</reference>
<proteinExistence type="inferred from homology"/>
<dbReference type="HAMAP" id="MF_00529">
    <property type="entry name" value="NifW"/>
    <property type="match status" value="1"/>
</dbReference>
<dbReference type="EMBL" id="JALKFT010000003">
    <property type="protein sequence ID" value="MCK9874973.1"/>
    <property type="molecule type" value="Genomic_DNA"/>
</dbReference>
<evidence type="ECO:0000256" key="5">
    <source>
        <dbReference type="SAM" id="MobiDB-lite"/>
    </source>
</evidence>
<evidence type="ECO:0000256" key="1">
    <source>
        <dbReference type="ARBA" id="ARBA00002247"/>
    </source>
</evidence>
<evidence type="ECO:0000256" key="4">
    <source>
        <dbReference type="HAMAP-Rule" id="MF_00529"/>
    </source>
</evidence>
<evidence type="ECO:0000256" key="3">
    <source>
        <dbReference type="ARBA" id="ARBA00023231"/>
    </source>
</evidence>
<evidence type="ECO:0000313" key="6">
    <source>
        <dbReference type="EMBL" id="MCK9874973.1"/>
    </source>
</evidence>
<organism evidence="6 7">
    <name type="scientific">Frankia umida</name>
    <dbReference type="NCBI Taxonomy" id="573489"/>
    <lineage>
        <taxon>Bacteria</taxon>
        <taxon>Bacillati</taxon>
        <taxon>Actinomycetota</taxon>
        <taxon>Actinomycetes</taxon>
        <taxon>Frankiales</taxon>
        <taxon>Frankiaceae</taxon>
        <taxon>Frankia</taxon>
    </lineage>
</organism>
<dbReference type="Pfam" id="PF03206">
    <property type="entry name" value="NifW"/>
    <property type="match status" value="1"/>
</dbReference>
<sequence>MTATATPAERLAHFYRCTTAEQYFDLLEVEVDPRVVAVNRLHILRVFGGERVKVLEAAGGDQADPETLLAAYRAALIRSYESFLTATALDHRVFKVLKDRAPQGSFVPSSEITVQRPGQTPPSAPSAPTEQPEEAR</sequence>
<feature type="compositionally biased region" description="Polar residues" evidence="5">
    <location>
        <begin position="106"/>
        <end position="118"/>
    </location>
</feature>
<comment type="similarity">
    <text evidence="2 4">Belongs to the NifW family.</text>
</comment>
<comment type="subunit">
    <text evidence="4">Homotrimer; associates with NifD.</text>
</comment>
<feature type="region of interest" description="Disordered" evidence="5">
    <location>
        <begin position="103"/>
        <end position="136"/>
    </location>
</feature>
<gene>
    <name evidence="4" type="primary">nifW</name>
    <name evidence="6" type="ORF">MXD59_04110</name>
</gene>
<protein>
    <recommendedName>
        <fullName evidence="4">Nitrogenase-stabilizing/protective protein NifW</fullName>
    </recommendedName>
</protein>
<comment type="function">
    <text evidence="1 4">May protect the nitrogenase Fe-Mo protein from oxidative damage.</text>
</comment>
<dbReference type="InterPro" id="IPR004893">
    <property type="entry name" value="NifW"/>
</dbReference>
<dbReference type="Proteomes" id="UP001201873">
    <property type="component" value="Unassembled WGS sequence"/>
</dbReference>
<evidence type="ECO:0000313" key="7">
    <source>
        <dbReference type="Proteomes" id="UP001201873"/>
    </source>
</evidence>